<dbReference type="PROSITE" id="PS51755">
    <property type="entry name" value="OMPR_PHOB"/>
    <property type="match status" value="1"/>
</dbReference>
<dbReference type="RefSeq" id="WP_045062854.1">
    <property type="nucleotide sequence ID" value="NZ_CP131601.1"/>
</dbReference>
<feature type="transmembrane region" description="Helical" evidence="3">
    <location>
        <begin position="174"/>
        <end position="194"/>
    </location>
</feature>
<protein>
    <submittedName>
        <fullName evidence="5">Transcriptional regulator</fullName>
    </submittedName>
</protein>
<evidence type="ECO:0000313" key="6">
    <source>
        <dbReference type="Proteomes" id="UP000241566"/>
    </source>
</evidence>
<comment type="caution">
    <text evidence="5">The sequence shown here is derived from an EMBL/GenBank/DDBJ whole genome shotgun (WGS) entry which is preliminary data.</text>
</comment>
<sequence>MNDEVNNGVERFGRFEIDFSRRTITRVSDNAVLKVSRSETHIFALLANSANQTIHRETLLKECWQGKVVTNNSLTVAIKNLRTAFSKIGEHKIIQTEPKLGYSIKEAALADDGYFQPSCKEDDISKHIEAHQIAESLEMREHPECIIEKQINTKSPKQSNSLFKRFESFSITDFLVVSFFFLVTLFACYQYLFFVDTTNVDGISVHYNGVALPNPVMTAITEHKTGDIGQWYAFPVGGLCERYKLIGVLNEHFIDVTSQVNQEQCHD</sequence>
<evidence type="ECO:0000259" key="4">
    <source>
        <dbReference type="PROSITE" id="PS51755"/>
    </source>
</evidence>
<keyword evidence="3" id="KW-0472">Membrane</keyword>
<dbReference type="Proteomes" id="UP000241566">
    <property type="component" value="Unassembled WGS sequence"/>
</dbReference>
<dbReference type="EMBL" id="PYOI01000003">
    <property type="protein sequence ID" value="PSV85833.1"/>
    <property type="molecule type" value="Genomic_DNA"/>
</dbReference>
<keyword evidence="3" id="KW-1133">Transmembrane helix</keyword>
<accession>A0ABX5GJH1</accession>
<proteinExistence type="predicted"/>
<dbReference type="SMART" id="SM00862">
    <property type="entry name" value="Trans_reg_C"/>
    <property type="match status" value="1"/>
</dbReference>
<evidence type="ECO:0000256" key="2">
    <source>
        <dbReference type="PROSITE-ProRule" id="PRU01091"/>
    </source>
</evidence>
<dbReference type="Pfam" id="PF00486">
    <property type="entry name" value="Trans_reg_C"/>
    <property type="match status" value="1"/>
</dbReference>
<organism evidence="5 6">
    <name type="scientific">Photobacterium leiognathi</name>
    <dbReference type="NCBI Taxonomy" id="553611"/>
    <lineage>
        <taxon>Bacteria</taxon>
        <taxon>Pseudomonadati</taxon>
        <taxon>Pseudomonadota</taxon>
        <taxon>Gammaproteobacteria</taxon>
        <taxon>Vibrionales</taxon>
        <taxon>Vibrionaceae</taxon>
        <taxon>Photobacterium</taxon>
    </lineage>
</organism>
<keyword evidence="6" id="KW-1185">Reference proteome</keyword>
<keyword evidence="3" id="KW-0812">Transmembrane</keyword>
<evidence type="ECO:0000256" key="3">
    <source>
        <dbReference type="SAM" id="Phobius"/>
    </source>
</evidence>
<evidence type="ECO:0000256" key="1">
    <source>
        <dbReference type="ARBA" id="ARBA00023125"/>
    </source>
</evidence>
<dbReference type="Gene3D" id="1.10.10.10">
    <property type="entry name" value="Winged helix-like DNA-binding domain superfamily/Winged helix DNA-binding domain"/>
    <property type="match status" value="1"/>
</dbReference>
<name>A0ABX5GJH1_PHOLE</name>
<dbReference type="CDD" id="cd00383">
    <property type="entry name" value="trans_reg_C"/>
    <property type="match status" value="1"/>
</dbReference>
<dbReference type="SUPFAM" id="SSF46894">
    <property type="entry name" value="C-terminal effector domain of the bipartite response regulators"/>
    <property type="match status" value="1"/>
</dbReference>
<dbReference type="InterPro" id="IPR036388">
    <property type="entry name" value="WH-like_DNA-bd_sf"/>
</dbReference>
<evidence type="ECO:0000313" key="5">
    <source>
        <dbReference type="EMBL" id="PSV85833.1"/>
    </source>
</evidence>
<feature type="DNA-binding region" description="OmpR/PhoB-type" evidence="2">
    <location>
        <begin position="7"/>
        <end position="106"/>
    </location>
</feature>
<feature type="domain" description="OmpR/PhoB-type" evidence="4">
    <location>
        <begin position="7"/>
        <end position="106"/>
    </location>
</feature>
<reference evidence="5 6" key="1">
    <citation type="submission" date="2018-01" db="EMBL/GenBank/DDBJ databases">
        <title>Whole genome sequencing of Histamine producing bacteria.</title>
        <authorList>
            <person name="Butler K."/>
        </authorList>
    </citation>
    <scope>NUCLEOTIDE SEQUENCE [LARGE SCALE GENOMIC DNA]</scope>
    <source>
        <strain evidence="5 6">ATCC 25521</strain>
    </source>
</reference>
<dbReference type="InterPro" id="IPR016032">
    <property type="entry name" value="Sig_transdc_resp-reg_C-effctor"/>
</dbReference>
<gene>
    <name evidence="5" type="ORF">CTM94_03690</name>
</gene>
<keyword evidence="1 2" id="KW-0238">DNA-binding</keyword>
<dbReference type="InterPro" id="IPR001867">
    <property type="entry name" value="OmpR/PhoB-type_DNA-bd"/>
</dbReference>